<evidence type="ECO:0000256" key="4">
    <source>
        <dbReference type="ARBA" id="ARBA00022989"/>
    </source>
</evidence>
<organism evidence="7 8">
    <name type="scientific">Paracoccus cavernae</name>
    <dbReference type="NCBI Taxonomy" id="1571207"/>
    <lineage>
        <taxon>Bacteria</taxon>
        <taxon>Pseudomonadati</taxon>
        <taxon>Pseudomonadota</taxon>
        <taxon>Alphaproteobacteria</taxon>
        <taxon>Rhodobacterales</taxon>
        <taxon>Paracoccaceae</taxon>
        <taxon>Paracoccus</taxon>
    </lineage>
</organism>
<keyword evidence="8" id="KW-1185">Reference proteome</keyword>
<feature type="transmembrane region" description="Helical" evidence="6">
    <location>
        <begin position="102"/>
        <end position="123"/>
    </location>
</feature>
<evidence type="ECO:0000313" key="8">
    <source>
        <dbReference type="Proteomes" id="UP001243846"/>
    </source>
</evidence>
<keyword evidence="3 6" id="KW-0812">Transmembrane</keyword>
<evidence type="ECO:0000313" key="7">
    <source>
        <dbReference type="EMBL" id="MDN3713802.1"/>
    </source>
</evidence>
<evidence type="ECO:0000256" key="5">
    <source>
        <dbReference type="ARBA" id="ARBA00023136"/>
    </source>
</evidence>
<dbReference type="Pfam" id="PF02361">
    <property type="entry name" value="CbiQ"/>
    <property type="match status" value="1"/>
</dbReference>
<feature type="transmembrane region" description="Helical" evidence="6">
    <location>
        <begin position="63"/>
        <end position="82"/>
    </location>
</feature>
<evidence type="ECO:0000256" key="2">
    <source>
        <dbReference type="ARBA" id="ARBA00008564"/>
    </source>
</evidence>
<sequence>MSVGARPDSGLLFRLHPVTRLAMILPVLAMLPFAGVLPLAVVALAFLVWGMAAGIGGPMARRMALVLLPVALALAAVHGFLLPRGTGIATGFHEVLLYPEGLAHGGLILARLAALLAAGLLVVTATPPGALADGLEDKGLPPAAAYLLTAPSASPKVSRSKRA</sequence>
<evidence type="ECO:0000256" key="6">
    <source>
        <dbReference type="SAM" id="Phobius"/>
    </source>
</evidence>
<proteinExistence type="inferred from homology"/>
<protein>
    <submittedName>
        <fullName evidence="7">CbiQ family ECF transporter T component</fullName>
    </submittedName>
</protein>
<name>A0ABT8DDC7_9RHOB</name>
<dbReference type="EMBL" id="JAUFRC010000002">
    <property type="protein sequence ID" value="MDN3713802.1"/>
    <property type="molecule type" value="Genomic_DNA"/>
</dbReference>
<gene>
    <name evidence="7" type="ORF">QWZ10_22270</name>
</gene>
<dbReference type="Proteomes" id="UP001243846">
    <property type="component" value="Unassembled WGS sequence"/>
</dbReference>
<comment type="subcellular location">
    <subcellularLocation>
        <location evidence="1">Membrane</location>
        <topology evidence="1">Multi-pass membrane protein</topology>
    </subcellularLocation>
</comment>
<accession>A0ABT8DDC7</accession>
<reference evidence="8" key="1">
    <citation type="journal article" date="2019" name="Int. J. Syst. Evol. Microbiol.">
        <title>The Global Catalogue of Microorganisms (GCM) 10K type strain sequencing project: providing services to taxonomists for standard genome sequencing and annotation.</title>
        <authorList>
            <consortium name="The Broad Institute Genomics Platform"/>
            <consortium name="The Broad Institute Genome Sequencing Center for Infectious Disease"/>
            <person name="Wu L."/>
            <person name="Ma J."/>
        </authorList>
    </citation>
    <scope>NUCLEOTIDE SEQUENCE [LARGE SCALE GENOMIC DNA]</scope>
    <source>
        <strain evidence="8">CECT 8482</strain>
    </source>
</reference>
<evidence type="ECO:0000256" key="3">
    <source>
        <dbReference type="ARBA" id="ARBA00022692"/>
    </source>
</evidence>
<evidence type="ECO:0000256" key="1">
    <source>
        <dbReference type="ARBA" id="ARBA00004141"/>
    </source>
</evidence>
<comment type="caution">
    <text evidence="7">The sequence shown here is derived from an EMBL/GenBank/DDBJ whole genome shotgun (WGS) entry which is preliminary data.</text>
</comment>
<dbReference type="InterPro" id="IPR003339">
    <property type="entry name" value="ABC/ECF_trnsptr_transmembrane"/>
</dbReference>
<keyword evidence="4 6" id="KW-1133">Transmembrane helix</keyword>
<keyword evidence="5 6" id="KW-0472">Membrane</keyword>
<feature type="transmembrane region" description="Helical" evidence="6">
    <location>
        <begin position="20"/>
        <end position="51"/>
    </location>
</feature>
<comment type="similarity">
    <text evidence="2">Belongs to the CbiQ family.</text>
</comment>